<feature type="region of interest" description="Disordered" evidence="2">
    <location>
        <begin position="358"/>
        <end position="404"/>
    </location>
</feature>
<feature type="compositionally biased region" description="Polar residues" evidence="2">
    <location>
        <begin position="365"/>
        <end position="374"/>
    </location>
</feature>
<dbReference type="Gene3D" id="3.40.50.10810">
    <property type="entry name" value="Tandem AAA-ATPase domain"/>
    <property type="match status" value="1"/>
</dbReference>
<evidence type="ECO:0000256" key="1">
    <source>
        <dbReference type="ARBA" id="ARBA00022801"/>
    </source>
</evidence>
<dbReference type="InterPro" id="IPR000330">
    <property type="entry name" value="SNF2_N"/>
</dbReference>
<dbReference type="GO" id="GO:0004386">
    <property type="term" value="F:helicase activity"/>
    <property type="evidence" value="ECO:0007669"/>
    <property type="project" value="UniProtKB-KW"/>
</dbReference>
<accession>A0ABW6Y8W6</accession>
<reference evidence="5 6" key="1">
    <citation type="submission" date="2024-10" db="EMBL/GenBank/DDBJ databases">
        <title>The Natural Products Discovery Center: Release of the First 8490 Sequenced Strains for Exploring Actinobacteria Biosynthetic Diversity.</title>
        <authorList>
            <person name="Kalkreuter E."/>
            <person name="Kautsar S.A."/>
            <person name="Yang D."/>
            <person name="Bader C.D."/>
            <person name="Teijaro C.N."/>
            <person name="Fluegel L."/>
            <person name="Davis C.M."/>
            <person name="Simpson J.R."/>
            <person name="Lauterbach L."/>
            <person name="Steele A.D."/>
            <person name="Gui C."/>
            <person name="Meng S."/>
            <person name="Li G."/>
            <person name="Viehrig K."/>
            <person name="Ye F."/>
            <person name="Su P."/>
            <person name="Kiefer A.F."/>
            <person name="Nichols A."/>
            <person name="Cepeda A.J."/>
            <person name="Yan W."/>
            <person name="Fan B."/>
            <person name="Jiang Y."/>
            <person name="Adhikari A."/>
            <person name="Zheng C.-J."/>
            <person name="Schuster L."/>
            <person name="Cowan T.M."/>
            <person name="Smanski M.J."/>
            <person name="Chevrette M.G."/>
            <person name="De Carvalho L.P.S."/>
            <person name="Shen B."/>
        </authorList>
    </citation>
    <scope>NUCLEOTIDE SEQUENCE [LARGE SCALE GENOMIC DNA]</scope>
    <source>
        <strain evidence="5 6">NPDC015755</strain>
    </source>
</reference>
<keyword evidence="5" id="KW-0067">ATP-binding</keyword>
<sequence>MRNVLSPSLRLDELVHRSAVFLPSDPPRACRIAFWSRDRRTDRPTAPWTDEWPDQWPEARPEELTVVGDDVRPHTVPALLLPVRDALPALTRARFSEHASPATAFWGAAALFALQLVAKGLLLPGLTATDRDAWRAGPLGPEELGELRTLAASMPPSAHAVPLAGEGELLLPEPEGLLRAFVDAVVDGLPRTPAAPLAAGGPAFAADAPQELPGQRAWAADVAAGHDAGVRLSLRVELPGLTAREAPAFRAVLQMHSVSDPALVADAADVWAGSGPLGGAFGPRARMDALLALRRAARAWPPLTPLLTAAVPDAVELADEEITELLGPAARALSATGVQVHWPRDLAHRLTSRVLIGPADEEGTPRTTEATSTEAYPDAGSYEGPCRRTGSEGDTRPTADHRSSELPSFLSADALLAFNWRFAIGDQELTRAELDRLAEADRPVVRLRDQWVLVDPAEVRRARQAQDRKLTPVDALGAVLTGTTEVDGRRVEVQATGALERLRARLADPEGGPQEVGPPAALAATLRDYQLRGLNWLHRMTALGLGGCLADDMGLGKTITLIALHLHRQSDPSTAGPTLVVCPTSLMGNWQREIEKFAPGTPVRRFHGPDRALDGLAEGEFVLTTYGTMRLDTEKLAGIPWGMVVADEAQHVKNPYSSTARQLRTIGAKARVALTGTPVENNLSELWAILDWTTPGLLGRLGTFRSRHASAVEGGEDPAAAARLSALVRPFLLRRRKSDPGIAPELPPKTETDRAVSLTKEQTALYEAVVRETLAAIAEAGGMERRGLVVKLLTGLKQICNHPAQYLKEERPRIEGRSGKLELLDELLDTILAEDGSVLVFTQYVRMARLLERHLAARGVRTQFLHGGTPVAEREAMVARFQDGDVPVFLLSLKAAGTGLNLTRAGHVVHYDRWWNPAVEAQATDRAYRIGQTQPVQVHRLIAEGTIEDRIAAMLLRKRELADAVLGGGEAALTELTDAELADLVQLRGDGGAGR</sequence>
<feature type="domain" description="Helicase C-terminal" evidence="4">
    <location>
        <begin position="823"/>
        <end position="977"/>
    </location>
</feature>
<comment type="caution">
    <text evidence="5">The sequence shown here is derived from an EMBL/GenBank/DDBJ whole genome shotgun (WGS) entry which is preliminary data.</text>
</comment>
<dbReference type="Pfam" id="PF00271">
    <property type="entry name" value="Helicase_C"/>
    <property type="match status" value="1"/>
</dbReference>
<keyword evidence="5" id="KW-0547">Nucleotide-binding</keyword>
<keyword evidence="5" id="KW-0347">Helicase</keyword>
<feature type="compositionally biased region" description="Basic and acidic residues" evidence="2">
    <location>
        <begin position="385"/>
        <end position="404"/>
    </location>
</feature>
<dbReference type="PROSITE" id="PS51192">
    <property type="entry name" value="HELICASE_ATP_BIND_1"/>
    <property type="match status" value="1"/>
</dbReference>
<dbReference type="SMART" id="SM00490">
    <property type="entry name" value="HELICc"/>
    <property type="match status" value="1"/>
</dbReference>
<dbReference type="CDD" id="cd18793">
    <property type="entry name" value="SF2_C_SNF"/>
    <property type="match status" value="1"/>
</dbReference>
<gene>
    <name evidence="5" type="ORF">ACF05T_07955</name>
</gene>
<proteinExistence type="predicted"/>
<dbReference type="Gene3D" id="3.40.50.300">
    <property type="entry name" value="P-loop containing nucleotide triphosphate hydrolases"/>
    <property type="match status" value="1"/>
</dbReference>
<dbReference type="InterPro" id="IPR014001">
    <property type="entry name" value="Helicase_ATP-bd"/>
</dbReference>
<dbReference type="Pfam" id="PF12419">
    <property type="entry name" value="DUF3670"/>
    <property type="match status" value="1"/>
</dbReference>
<dbReference type="PROSITE" id="PS51194">
    <property type="entry name" value="HELICASE_CTER"/>
    <property type="match status" value="1"/>
</dbReference>
<evidence type="ECO:0000313" key="5">
    <source>
        <dbReference type="EMBL" id="MFF8276032.1"/>
    </source>
</evidence>
<dbReference type="InterPro" id="IPR022138">
    <property type="entry name" value="DUF3670"/>
</dbReference>
<dbReference type="EC" id="3.6.4.-" evidence="5"/>
<dbReference type="PANTHER" id="PTHR10799">
    <property type="entry name" value="SNF2/RAD54 HELICASE FAMILY"/>
    <property type="match status" value="1"/>
</dbReference>
<dbReference type="Pfam" id="PF00176">
    <property type="entry name" value="SNF2-rel_dom"/>
    <property type="match status" value="1"/>
</dbReference>
<evidence type="ECO:0000313" key="6">
    <source>
        <dbReference type="Proteomes" id="UP001603013"/>
    </source>
</evidence>
<evidence type="ECO:0000259" key="3">
    <source>
        <dbReference type="PROSITE" id="PS51192"/>
    </source>
</evidence>
<keyword evidence="1 5" id="KW-0378">Hydrolase</keyword>
<keyword evidence="6" id="KW-1185">Reference proteome</keyword>
<dbReference type="InterPro" id="IPR027417">
    <property type="entry name" value="P-loop_NTPase"/>
</dbReference>
<dbReference type="SMART" id="SM00487">
    <property type="entry name" value="DEXDc"/>
    <property type="match status" value="1"/>
</dbReference>
<protein>
    <submittedName>
        <fullName evidence="5">DEAD/DEAH box helicase</fullName>
        <ecNumber evidence="5">3.6.4.-</ecNumber>
    </submittedName>
</protein>
<dbReference type="InterPro" id="IPR038718">
    <property type="entry name" value="SNF2-like_sf"/>
</dbReference>
<organism evidence="5 6">
    <name type="scientific">Streptomyces lateritius</name>
    <dbReference type="NCBI Taxonomy" id="67313"/>
    <lineage>
        <taxon>Bacteria</taxon>
        <taxon>Bacillati</taxon>
        <taxon>Actinomycetota</taxon>
        <taxon>Actinomycetes</taxon>
        <taxon>Kitasatosporales</taxon>
        <taxon>Streptomycetaceae</taxon>
        <taxon>Streptomyces</taxon>
    </lineage>
</organism>
<evidence type="ECO:0000259" key="4">
    <source>
        <dbReference type="PROSITE" id="PS51194"/>
    </source>
</evidence>
<dbReference type="Proteomes" id="UP001603013">
    <property type="component" value="Unassembled WGS sequence"/>
</dbReference>
<dbReference type="SUPFAM" id="SSF52540">
    <property type="entry name" value="P-loop containing nucleoside triphosphate hydrolases"/>
    <property type="match status" value="2"/>
</dbReference>
<feature type="domain" description="Helicase ATP-binding" evidence="3">
    <location>
        <begin position="538"/>
        <end position="696"/>
    </location>
</feature>
<dbReference type="EMBL" id="JBIBSM010000003">
    <property type="protein sequence ID" value="MFF8276032.1"/>
    <property type="molecule type" value="Genomic_DNA"/>
</dbReference>
<dbReference type="InterPro" id="IPR049730">
    <property type="entry name" value="SNF2/RAD54-like_C"/>
</dbReference>
<dbReference type="GO" id="GO:0016787">
    <property type="term" value="F:hydrolase activity"/>
    <property type="evidence" value="ECO:0007669"/>
    <property type="project" value="UniProtKB-KW"/>
</dbReference>
<dbReference type="RefSeq" id="WP_391933614.1">
    <property type="nucleotide sequence ID" value="NZ_JBIBSM010000003.1"/>
</dbReference>
<name>A0ABW6Y8W6_9ACTN</name>
<dbReference type="InterPro" id="IPR001650">
    <property type="entry name" value="Helicase_C-like"/>
</dbReference>
<evidence type="ECO:0000256" key="2">
    <source>
        <dbReference type="SAM" id="MobiDB-lite"/>
    </source>
</evidence>